<dbReference type="InterPro" id="IPR001254">
    <property type="entry name" value="Trypsin_dom"/>
</dbReference>
<gene>
    <name evidence="9" type="primary">LOC116320197</name>
</gene>
<keyword evidence="5" id="KW-1015">Disulfide bond</keyword>
<evidence type="ECO:0000256" key="2">
    <source>
        <dbReference type="ARBA" id="ARBA00022729"/>
    </source>
</evidence>
<dbReference type="InterPro" id="IPR009003">
    <property type="entry name" value="Peptidase_S1_PA"/>
</dbReference>
<evidence type="ECO:0000256" key="3">
    <source>
        <dbReference type="ARBA" id="ARBA00022801"/>
    </source>
</evidence>
<dbReference type="PROSITE" id="PS50240">
    <property type="entry name" value="TRYPSIN_DOM"/>
    <property type="match status" value="1"/>
</dbReference>
<dbReference type="AlphaFoldDB" id="A0A668VJC2"/>
<name>A0A668VJC2_OREAU</name>
<dbReference type="KEGG" id="oau:116320197"/>
<keyword evidence="6" id="KW-0325">Glycoprotein</keyword>
<dbReference type="SMART" id="SM00020">
    <property type="entry name" value="Tryp_SPc"/>
    <property type="match status" value="1"/>
</dbReference>
<reference evidence="9" key="1">
    <citation type="submission" date="2025-08" db="UniProtKB">
        <authorList>
            <consortium name="Ensembl"/>
        </authorList>
    </citation>
    <scope>IDENTIFICATION</scope>
</reference>
<feature type="signal peptide" evidence="7">
    <location>
        <begin position="1"/>
        <end position="22"/>
    </location>
</feature>
<proteinExistence type="predicted"/>
<dbReference type="InterPro" id="IPR043504">
    <property type="entry name" value="Peptidase_S1_PA_chymotrypsin"/>
</dbReference>
<accession>A0A668VJC2</accession>
<dbReference type="PANTHER" id="PTHR24253">
    <property type="entry name" value="TRANSMEMBRANE PROTEASE SERINE"/>
    <property type="match status" value="1"/>
</dbReference>
<dbReference type="InterPro" id="IPR001314">
    <property type="entry name" value="Peptidase_S1A"/>
</dbReference>
<dbReference type="PRINTS" id="PR00722">
    <property type="entry name" value="CHYMOTRYPSIN"/>
</dbReference>
<feature type="domain" description="Peptidase S1" evidence="8">
    <location>
        <begin position="29"/>
        <end position="266"/>
    </location>
</feature>
<evidence type="ECO:0000259" key="8">
    <source>
        <dbReference type="PROSITE" id="PS50240"/>
    </source>
</evidence>
<dbReference type="Gene3D" id="2.40.10.10">
    <property type="entry name" value="Trypsin-like serine proteases"/>
    <property type="match status" value="1"/>
</dbReference>
<evidence type="ECO:0000313" key="9">
    <source>
        <dbReference type="Ensembl" id="ENSOABP00000050774.2"/>
    </source>
</evidence>
<keyword evidence="3" id="KW-0378">Hydrolase</keyword>
<keyword evidence="4" id="KW-0720">Serine protease</keyword>
<dbReference type="Pfam" id="PF00089">
    <property type="entry name" value="Trypsin"/>
    <property type="match status" value="1"/>
</dbReference>
<dbReference type="OMA" id="GMPSERY"/>
<evidence type="ECO:0000256" key="4">
    <source>
        <dbReference type="ARBA" id="ARBA00022825"/>
    </source>
</evidence>
<dbReference type="Ensembl" id="ENSOABT00000052070.2">
    <property type="protein sequence ID" value="ENSOABP00000050774.2"/>
    <property type="gene ID" value="ENSOABG00000022623.2"/>
</dbReference>
<dbReference type="SUPFAM" id="SSF50494">
    <property type="entry name" value="Trypsin-like serine proteases"/>
    <property type="match status" value="1"/>
</dbReference>
<dbReference type="CDD" id="cd00190">
    <property type="entry name" value="Tryp_SPc"/>
    <property type="match status" value="1"/>
</dbReference>
<dbReference type="GO" id="GO:0006508">
    <property type="term" value="P:proteolysis"/>
    <property type="evidence" value="ECO:0007669"/>
    <property type="project" value="UniProtKB-KW"/>
</dbReference>
<protein>
    <recommendedName>
        <fullName evidence="8">Peptidase S1 domain-containing protein</fullName>
    </recommendedName>
</protein>
<dbReference type="FunFam" id="2.40.10.10:FF:000024">
    <property type="entry name" value="Serine protease 53"/>
    <property type="match status" value="1"/>
</dbReference>
<evidence type="ECO:0000256" key="5">
    <source>
        <dbReference type="ARBA" id="ARBA00023157"/>
    </source>
</evidence>
<keyword evidence="2 7" id="KW-0732">Signal</keyword>
<keyword evidence="1" id="KW-0645">Protease</keyword>
<evidence type="ECO:0000256" key="1">
    <source>
        <dbReference type="ARBA" id="ARBA00022670"/>
    </source>
</evidence>
<evidence type="ECO:0000313" key="10">
    <source>
        <dbReference type="Proteomes" id="UP000472276"/>
    </source>
</evidence>
<keyword evidence="10" id="KW-1185">Reference proteome</keyword>
<organism evidence="9 10">
    <name type="scientific">Oreochromis aureus</name>
    <name type="common">Israeli tilapia</name>
    <name type="synonym">Chromis aureus</name>
    <dbReference type="NCBI Taxonomy" id="47969"/>
    <lineage>
        <taxon>Eukaryota</taxon>
        <taxon>Metazoa</taxon>
        <taxon>Chordata</taxon>
        <taxon>Craniata</taxon>
        <taxon>Vertebrata</taxon>
        <taxon>Euteleostomi</taxon>
        <taxon>Actinopterygii</taxon>
        <taxon>Neopterygii</taxon>
        <taxon>Teleostei</taxon>
        <taxon>Neoteleostei</taxon>
        <taxon>Acanthomorphata</taxon>
        <taxon>Ovalentaria</taxon>
        <taxon>Cichlomorphae</taxon>
        <taxon>Cichliformes</taxon>
        <taxon>Cichlidae</taxon>
        <taxon>African cichlids</taxon>
        <taxon>Pseudocrenilabrinae</taxon>
        <taxon>Oreochromini</taxon>
        <taxon>Oreochromis</taxon>
    </lineage>
</organism>
<dbReference type="PANTHER" id="PTHR24253:SF144">
    <property type="entry name" value="CHYMOTRYPSIN-LIKE PROTEASE CTRL-1-RELATED"/>
    <property type="match status" value="1"/>
</dbReference>
<dbReference type="GeneID" id="116320197"/>
<evidence type="ECO:0000256" key="7">
    <source>
        <dbReference type="SAM" id="SignalP"/>
    </source>
</evidence>
<evidence type="ECO:0000256" key="6">
    <source>
        <dbReference type="ARBA" id="ARBA00023180"/>
    </source>
</evidence>
<sequence>MAFCKLLLTVLVLLHNSGGLLGNEVRSSIIGAEDAQKERWPWMVHLNMTSSGSNRVKWRCGGTIVAKHWVLTSAHCLANNPDHRRSFVTVGAYQLQKAAKSYMAIANFVPEFDYQDLGNGNYKNDIALIKLKNPIQFSKDVAPVDLPDKDDTFGPSAECWITGWGEVGNGVPLKDPETLQQLKISIISQSTCKGRFPQIAPNTLCTSDSMGRGACKGDYGGPLVCRKGGKFVQVGIMSSGGCGSNDRPGVCTEVAKYLTFINDYIHRTKKAPAEM</sequence>
<feature type="chain" id="PRO_5044275592" description="Peptidase S1 domain-containing protein" evidence="7">
    <location>
        <begin position="23"/>
        <end position="275"/>
    </location>
</feature>
<dbReference type="RefSeq" id="XP_031595598.2">
    <property type="nucleotide sequence ID" value="XM_031739738.2"/>
</dbReference>
<reference evidence="9" key="2">
    <citation type="submission" date="2025-09" db="UniProtKB">
        <authorList>
            <consortium name="Ensembl"/>
        </authorList>
    </citation>
    <scope>IDENTIFICATION</scope>
</reference>
<dbReference type="Proteomes" id="UP000472276">
    <property type="component" value="Unassembled WGS sequence"/>
</dbReference>
<dbReference type="GO" id="GO:0004252">
    <property type="term" value="F:serine-type endopeptidase activity"/>
    <property type="evidence" value="ECO:0007669"/>
    <property type="project" value="InterPro"/>
</dbReference>